<accession>A0AAD9UIA4</accession>
<name>A0AAD9UIA4_RIDPI</name>
<feature type="compositionally biased region" description="Low complexity" evidence="1">
    <location>
        <begin position="463"/>
        <end position="476"/>
    </location>
</feature>
<evidence type="ECO:0000313" key="3">
    <source>
        <dbReference type="Proteomes" id="UP001209878"/>
    </source>
</evidence>
<feature type="compositionally biased region" description="Basic residues" evidence="1">
    <location>
        <begin position="331"/>
        <end position="342"/>
    </location>
</feature>
<evidence type="ECO:0000313" key="2">
    <source>
        <dbReference type="EMBL" id="KAK2190583.1"/>
    </source>
</evidence>
<sequence length="476" mass="52354">MKVKHGATNDVQLKFERIQAGSLPPKLTRIATDISTQESLCSDLLLLASASEQNMPELSVVSWDITIRKLQGETNVDPKTVQDIVQRSIAGSITRLQLASHGDSFLFQAPLGNFIKPQMMLPSQTSLQHRRLLVKMIKANGLADKEFGEFLGHAIVSIDDLKKMTSSRQIIPLTGRANNISATSGSITVEFLFMEPSDANNVMDAMSPRRYIETSRSVTPGGTVVTTMTTTTERLKDQRNEPRYNEPRLHNGGESVTNLALKELQAKAAGGDTVPLHQQHTPIKTSTIVITGVQRMTQSSPLEERDAMSMSTNGSMDQKEVKKSRSFASTLKRKFQRSKKTRSQSADRASSMREGSLLRPPNQHHLQAGSRTTEDVEGAEVPQGRLRKSRSHSLSSSLRRLFKKKDKSKGEVSRESSISRAGRDVSREGSVSHSSPQSGVHECYTTGSHQMAPDFSPEGYAYSSSVPPTTSPLTEH</sequence>
<proteinExistence type="predicted"/>
<feature type="compositionally biased region" description="Polar residues" evidence="1">
    <location>
        <begin position="429"/>
        <end position="438"/>
    </location>
</feature>
<comment type="caution">
    <text evidence="2">The sequence shown here is derived from an EMBL/GenBank/DDBJ whole genome shotgun (WGS) entry which is preliminary data.</text>
</comment>
<organism evidence="2 3">
    <name type="scientific">Ridgeia piscesae</name>
    <name type="common">Tubeworm</name>
    <dbReference type="NCBI Taxonomy" id="27915"/>
    <lineage>
        <taxon>Eukaryota</taxon>
        <taxon>Metazoa</taxon>
        <taxon>Spiralia</taxon>
        <taxon>Lophotrochozoa</taxon>
        <taxon>Annelida</taxon>
        <taxon>Polychaeta</taxon>
        <taxon>Sedentaria</taxon>
        <taxon>Canalipalpata</taxon>
        <taxon>Sabellida</taxon>
        <taxon>Siboglinidae</taxon>
        <taxon>Ridgeia</taxon>
    </lineage>
</organism>
<dbReference type="Proteomes" id="UP001209878">
    <property type="component" value="Unassembled WGS sequence"/>
</dbReference>
<dbReference type="InterPro" id="IPR039934">
    <property type="entry name" value="C2CD2/C2CD2L"/>
</dbReference>
<dbReference type="AlphaFoldDB" id="A0AAD9UIA4"/>
<dbReference type="EMBL" id="JAODUO010000075">
    <property type="protein sequence ID" value="KAK2190583.1"/>
    <property type="molecule type" value="Genomic_DNA"/>
</dbReference>
<protein>
    <submittedName>
        <fullName evidence="2">Uncharacterized protein</fullName>
    </submittedName>
</protein>
<evidence type="ECO:0000256" key="1">
    <source>
        <dbReference type="SAM" id="MobiDB-lite"/>
    </source>
</evidence>
<keyword evidence="3" id="KW-1185">Reference proteome</keyword>
<feature type="region of interest" description="Disordered" evidence="1">
    <location>
        <begin position="297"/>
        <end position="476"/>
    </location>
</feature>
<reference evidence="2" key="1">
    <citation type="journal article" date="2023" name="Mol. Biol. Evol.">
        <title>Third-Generation Sequencing Reveals the Adaptive Role of the Epigenome in Three Deep-Sea Polychaetes.</title>
        <authorList>
            <person name="Perez M."/>
            <person name="Aroh O."/>
            <person name="Sun Y."/>
            <person name="Lan Y."/>
            <person name="Juniper S.K."/>
            <person name="Young C.R."/>
            <person name="Angers B."/>
            <person name="Qian P.Y."/>
        </authorList>
    </citation>
    <scope>NUCLEOTIDE SEQUENCE</scope>
    <source>
        <strain evidence="2">R07B-5</strain>
    </source>
</reference>
<gene>
    <name evidence="2" type="ORF">NP493_75g04015</name>
</gene>
<dbReference type="PANTHER" id="PTHR21119:SF5">
    <property type="entry name" value="C2 DOMAIN-CONTAINING PROTEIN"/>
    <property type="match status" value="1"/>
</dbReference>
<dbReference type="PANTHER" id="PTHR21119">
    <property type="entry name" value="C2 DOMAIN-CONTAINING PROTEIN"/>
    <property type="match status" value="1"/>
</dbReference>